<evidence type="ECO:0000256" key="14">
    <source>
        <dbReference type="ARBA" id="ARBA00023075"/>
    </source>
</evidence>
<keyword evidence="13 18" id="KW-0520">NAD</keyword>
<dbReference type="InterPro" id="IPR001750">
    <property type="entry name" value="ND/Mrp_TM"/>
</dbReference>
<feature type="transmembrane region" description="Helical" evidence="18">
    <location>
        <begin position="309"/>
        <end position="334"/>
    </location>
</feature>
<proteinExistence type="inferred from homology"/>
<dbReference type="InterPro" id="IPR050175">
    <property type="entry name" value="Complex_I_Subunit_2"/>
</dbReference>
<evidence type="ECO:0000256" key="1">
    <source>
        <dbReference type="ARBA" id="ARBA00003257"/>
    </source>
</evidence>
<dbReference type="Pfam" id="PF00361">
    <property type="entry name" value="Proton_antipo_M"/>
    <property type="match status" value="1"/>
</dbReference>
<keyword evidence="9 18" id="KW-0999">Mitochondrion inner membrane</keyword>
<feature type="transmembrane region" description="Helical" evidence="18">
    <location>
        <begin position="195"/>
        <end position="213"/>
    </location>
</feature>
<evidence type="ECO:0000256" key="7">
    <source>
        <dbReference type="ARBA" id="ARBA00022660"/>
    </source>
</evidence>
<evidence type="ECO:0000256" key="17">
    <source>
        <dbReference type="ARBA" id="ARBA00049551"/>
    </source>
</evidence>
<evidence type="ECO:0000256" key="5">
    <source>
        <dbReference type="ARBA" id="ARBA00021008"/>
    </source>
</evidence>
<feature type="transmembrane region" description="Helical" evidence="18">
    <location>
        <begin position="132"/>
        <end position="160"/>
    </location>
</feature>
<dbReference type="PANTHER" id="PTHR46552:SF1">
    <property type="entry name" value="NADH-UBIQUINONE OXIDOREDUCTASE CHAIN 2"/>
    <property type="match status" value="1"/>
</dbReference>
<dbReference type="PANTHER" id="PTHR46552">
    <property type="entry name" value="NADH-UBIQUINONE OXIDOREDUCTASE CHAIN 2"/>
    <property type="match status" value="1"/>
</dbReference>
<dbReference type="PRINTS" id="PR01436">
    <property type="entry name" value="NADHDHGNASE2"/>
</dbReference>
<dbReference type="InterPro" id="IPR003917">
    <property type="entry name" value="NADH_UbQ_OxRdtase_chain2"/>
</dbReference>
<name>A0A346RGS3_9CUCU</name>
<evidence type="ECO:0000259" key="19">
    <source>
        <dbReference type="Pfam" id="PF00361"/>
    </source>
</evidence>
<feature type="domain" description="NADH:quinone oxidoreductase/Mrp antiporter transmembrane" evidence="19">
    <location>
        <begin position="23"/>
        <end position="283"/>
    </location>
</feature>
<protein>
    <recommendedName>
        <fullName evidence="5 18">NADH-ubiquinone oxidoreductase chain 2</fullName>
        <ecNumber evidence="4 18">7.1.1.2</ecNumber>
    </recommendedName>
</protein>
<dbReference type="AlphaFoldDB" id="A0A346RGS3"/>
<evidence type="ECO:0000256" key="16">
    <source>
        <dbReference type="ARBA" id="ARBA00023136"/>
    </source>
</evidence>
<keyword evidence="16 18" id="KW-0472">Membrane</keyword>
<feature type="transmembrane region" description="Helical" evidence="18">
    <location>
        <begin position="172"/>
        <end position="189"/>
    </location>
</feature>
<dbReference type="GO" id="GO:0005743">
    <property type="term" value="C:mitochondrial inner membrane"/>
    <property type="evidence" value="ECO:0007669"/>
    <property type="project" value="UniProtKB-SubCell"/>
</dbReference>
<keyword evidence="15 18" id="KW-0496">Mitochondrion</keyword>
<comment type="subcellular location">
    <subcellularLocation>
        <location evidence="2 18">Mitochondrion inner membrane</location>
        <topology evidence="2 18">Multi-pass membrane protein</topology>
    </subcellularLocation>
</comment>
<accession>A0A346RGS3</accession>
<evidence type="ECO:0000256" key="2">
    <source>
        <dbReference type="ARBA" id="ARBA00004448"/>
    </source>
</evidence>
<evidence type="ECO:0000256" key="9">
    <source>
        <dbReference type="ARBA" id="ARBA00022792"/>
    </source>
</evidence>
<evidence type="ECO:0000256" key="13">
    <source>
        <dbReference type="ARBA" id="ARBA00023027"/>
    </source>
</evidence>
<keyword evidence="11 18" id="KW-0249">Electron transport</keyword>
<comment type="similarity">
    <text evidence="3 18">Belongs to the complex I subunit 2 family.</text>
</comment>
<evidence type="ECO:0000313" key="20">
    <source>
        <dbReference type="EMBL" id="AXS65270.1"/>
    </source>
</evidence>
<feature type="transmembrane region" description="Helical" evidence="18">
    <location>
        <begin position="7"/>
        <end position="27"/>
    </location>
</feature>
<evidence type="ECO:0000256" key="10">
    <source>
        <dbReference type="ARBA" id="ARBA00022967"/>
    </source>
</evidence>
<dbReference type="EC" id="7.1.1.2" evidence="4 18"/>
<evidence type="ECO:0000256" key="4">
    <source>
        <dbReference type="ARBA" id="ARBA00012944"/>
    </source>
</evidence>
<feature type="transmembrane region" description="Helical" evidence="18">
    <location>
        <begin position="234"/>
        <end position="252"/>
    </location>
</feature>
<comment type="function">
    <text evidence="18">Core subunit of the mitochondrial membrane respiratory chain NADH dehydrogenase (Complex I) which catalyzes electron transfer from NADH through the respiratory chain, using ubiquinone as an electron acceptor. Essential for the catalytic activity and assembly of complex I.</text>
</comment>
<comment type="function">
    <text evidence="1">Core subunit of the mitochondrial membrane respiratory chain NADH dehydrogenase (Complex I) that is believed to belong to the minimal assembly required for catalysis. Complex I functions in the transfer of electrons from NADH to the respiratory chain. The immediate electron acceptor for the enzyme is believed to be ubiquinone.</text>
</comment>
<organism evidence="20">
    <name type="scientific">Cerambycidae sp. 6 KM-2017</name>
    <dbReference type="NCBI Taxonomy" id="2219291"/>
    <lineage>
        <taxon>Eukaryota</taxon>
        <taxon>Metazoa</taxon>
        <taxon>Ecdysozoa</taxon>
        <taxon>Arthropoda</taxon>
        <taxon>Hexapoda</taxon>
        <taxon>Insecta</taxon>
        <taxon>Pterygota</taxon>
        <taxon>Neoptera</taxon>
        <taxon>Endopterygota</taxon>
        <taxon>Coleoptera</taxon>
        <taxon>Polyphaga</taxon>
        <taxon>Cucujiformia</taxon>
        <taxon>Chrysomeloidea</taxon>
        <taxon>Cerambycidae</taxon>
    </lineage>
</organism>
<sequence>MFKFYKIMFFSTMVMGTLIAISAYSWLAMWMGLEINLLSIIPLLNNNDNLYPSEASLKYFITQVLASSILLLSVILKLNLNEIFNYSSVLTLMLNSALLTKLGAAPFHAWFPEVMEGLNWSNSLLILTWQKIAPFIILMYAPLSLNFIIIIIIISTSLSGIMGINQTSLRKILAYSSINHISWMLASILNNQVIWSFYFIIYSIITINIILILKKTSCYFINQLNNSLNKYKMFNFFFILNFLSLGGLPPFLGFFPKWLVINNLIMNNLILLSLILIVITLITLFFYLRITFSVIMINSSELMIYKNQLIDFTIIVFNFISLSGLLACTLVFSFL</sequence>
<geneLocation type="mitochondrion" evidence="20"/>
<feature type="transmembrane region" description="Helical" evidence="18">
    <location>
        <begin position="59"/>
        <end position="80"/>
    </location>
</feature>
<keyword evidence="10 18" id="KW-1278">Translocase</keyword>
<keyword evidence="14 18" id="KW-0830">Ubiquinone</keyword>
<evidence type="ECO:0000256" key="3">
    <source>
        <dbReference type="ARBA" id="ARBA00007012"/>
    </source>
</evidence>
<evidence type="ECO:0000256" key="15">
    <source>
        <dbReference type="ARBA" id="ARBA00023128"/>
    </source>
</evidence>
<evidence type="ECO:0000256" key="11">
    <source>
        <dbReference type="ARBA" id="ARBA00022982"/>
    </source>
</evidence>
<feature type="transmembrane region" description="Helical" evidence="18">
    <location>
        <begin position="92"/>
        <end position="112"/>
    </location>
</feature>
<evidence type="ECO:0000256" key="18">
    <source>
        <dbReference type="RuleBase" id="RU003403"/>
    </source>
</evidence>
<keyword evidence="6" id="KW-0813">Transport</keyword>
<feature type="transmembrane region" description="Helical" evidence="18">
    <location>
        <begin position="264"/>
        <end position="288"/>
    </location>
</feature>
<evidence type="ECO:0000256" key="8">
    <source>
        <dbReference type="ARBA" id="ARBA00022692"/>
    </source>
</evidence>
<dbReference type="GO" id="GO:0006120">
    <property type="term" value="P:mitochondrial electron transport, NADH to ubiquinone"/>
    <property type="evidence" value="ECO:0007669"/>
    <property type="project" value="InterPro"/>
</dbReference>
<keyword evidence="12 18" id="KW-1133">Transmembrane helix</keyword>
<comment type="catalytic activity">
    <reaction evidence="17 18">
        <text>a ubiquinone + NADH + 5 H(+)(in) = a ubiquinol + NAD(+) + 4 H(+)(out)</text>
        <dbReference type="Rhea" id="RHEA:29091"/>
        <dbReference type="Rhea" id="RHEA-COMP:9565"/>
        <dbReference type="Rhea" id="RHEA-COMP:9566"/>
        <dbReference type="ChEBI" id="CHEBI:15378"/>
        <dbReference type="ChEBI" id="CHEBI:16389"/>
        <dbReference type="ChEBI" id="CHEBI:17976"/>
        <dbReference type="ChEBI" id="CHEBI:57540"/>
        <dbReference type="ChEBI" id="CHEBI:57945"/>
        <dbReference type="EC" id="7.1.1.2"/>
    </reaction>
</comment>
<reference evidence="20" key="1">
    <citation type="journal article" date="2018" name="J. ISSAAS">
        <title>The contribution of mitochondrial metagenomics to large-scale data mining and phylogenetic analysis of Coleoptera.</title>
        <authorList>
            <person name="Miller K."/>
            <person name="Linard B."/>
            <person name="Motyka M."/>
            <person name="Bocek M."/>
            <person name="Vogler A.P."/>
        </authorList>
    </citation>
    <scope>NUCLEOTIDE SEQUENCE</scope>
</reference>
<keyword evidence="8 18" id="KW-0812">Transmembrane</keyword>
<gene>
    <name evidence="20" type="primary">nad2</name>
</gene>
<evidence type="ECO:0000256" key="6">
    <source>
        <dbReference type="ARBA" id="ARBA00022448"/>
    </source>
</evidence>
<evidence type="ECO:0000256" key="12">
    <source>
        <dbReference type="ARBA" id="ARBA00022989"/>
    </source>
</evidence>
<dbReference type="EMBL" id="MG193382">
    <property type="protein sequence ID" value="AXS65270.1"/>
    <property type="molecule type" value="Genomic_DNA"/>
</dbReference>
<dbReference type="GO" id="GO:0008137">
    <property type="term" value="F:NADH dehydrogenase (ubiquinone) activity"/>
    <property type="evidence" value="ECO:0007669"/>
    <property type="project" value="UniProtKB-EC"/>
</dbReference>
<keyword evidence="7 18" id="KW-0679">Respiratory chain</keyword>